<evidence type="ECO:0000313" key="11">
    <source>
        <dbReference type="EMBL" id="GFO16881.1"/>
    </source>
</evidence>
<dbReference type="GO" id="GO:0008270">
    <property type="term" value="F:zinc ion binding"/>
    <property type="evidence" value="ECO:0007669"/>
    <property type="project" value="UniProtKB-KW"/>
</dbReference>
<dbReference type="Proteomes" id="UP000735302">
    <property type="component" value="Unassembled WGS sequence"/>
</dbReference>
<name>A0AAV4B8W6_9GAST</name>
<keyword evidence="3" id="KW-0677">Repeat</keyword>
<dbReference type="Gene3D" id="3.30.160.60">
    <property type="entry name" value="Classic Zinc Finger"/>
    <property type="match status" value="3"/>
</dbReference>
<reference evidence="11 12" key="1">
    <citation type="journal article" date="2021" name="Elife">
        <title>Chloroplast acquisition without the gene transfer in kleptoplastic sea slugs, Plakobranchus ocellatus.</title>
        <authorList>
            <person name="Maeda T."/>
            <person name="Takahashi S."/>
            <person name="Yoshida T."/>
            <person name="Shimamura S."/>
            <person name="Takaki Y."/>
            <person name="Nagai Y."/>
            <person name="Toyoda A."/>
            <person name="Suzuki Y."/>
            <person name="Arimoto A."/>
            <person name="Ishii H."/>
            <person name="Satoh N."/>
            <person name="Nishiyama T."/>
            <person name="Hasebe M."/>
            <person name="Maruyama T."/>
            <person name="Minagawa J."/>
            <person name="Obokata J."/>
            <person name="Shigenobu S."/>
        </authorList>
    </citation>
    <scope>NUCLEOTIDE SEQUENCE [LARGE SCALE GENOMIC DNA]</scope>
</reference>
<sequence length="595" mass="67137">MDQEAQPQNMSDSNCLDDVWQIDSEWINLSSSTPVSASNNNNKKGSPYKMKKPEPGSPPNFHFIPAPARAGQTADRYLVMDQQALRLSETKPSGHTYWVCSIPCCTARCILDPDQSRIVRFCREHNHDFDISRQEYKKFIHALKEAVRERPHVKPKILYETELQKVREKWCEKNGGSVEPEPTLPTFEAVRSALYNSRNAVLSSVSLRAAQDEDEEFPEYGAATPEVTSPSGRSSRSTRSRDGRVGIGGRKKSPAAKSLLQAGSELEELDDEWLDTPHKTANLSDLEDWLEDDMNANISAQVAAVRASRGRAGAARQSHGTPRRQKVRAEEVPAMAHEDKDQQILAHKDVNFNNEQNAVWDGVSSLEAIPKRKYRKRPASSSVFTCPHCPYKSNRHFNVQRHERLAHSSKKPEYSCKECGTSYSLEYRLKLHIKAVHQGEGHHCTICARTFETMTGLKSHMVTKHKNEDPQKVSREPPPGLTCHLCGRVFSTKSHLQKHTSSHIMVQPFRCCVCNQAFMEEAPWLSHQSSCQAAFTIQCCLCSAYIPTARELMAHMDTVHGRAEYLCHCGKSFPWKKSLLTHQQKCSLFLAEKSA</sequence>
<accession>A0AAV4B8W6</accession>
<keyword evidence="6" id="KW-0238">DNA-binding</keyword>
<evidence type="ECO:0000256" key="3">
    <source>
        <dbReference type="ARBA" id="ARBA00022737"/>
    </source>
</evidence>
<comment type="caution">
    <text evidence="11">The sequence shown here is derived from an EMBL/GenBank/DDBJ whole genome shotgun (WGS) entry which is preliminary data.</text>
</comment>
<feature type="compositionally biased region" description="Polar residues" evidence="9">
    <location>
        <begin position="31"/>
        <end position="44"/>
    </location>
</feature>
<feature type="compositionally biased region" description="Low complexity" evidence="9">
    <location>
        <begin position="228"/>
        <end position="237"/>
    </location>
</feature>
<evidence type="ECO:0000313" key="12">
    <source>
        <dbReference type="Proteomes" id="UP000735302"/>
    </source>
</evidence>
<dbReference type="InterPro" id="IPR036236">
    <property type="entry name" value="Znf_C2H2_sf"/>
</dbReference>
<dbReference type="PROSITE" id="PS00028">
    <property type="entry name" value="ZINC_FINGER_C2H2_1"/>
    <property type="match status" value="3"/>
</dbReference>
<evidence type="ECO:0000256" key="9">
    <source>
        <dbReference type="SAM" id="MobiDB-lite"/>
    </source>
</evidence>
<evidence type="ECO:0000256" key="2">
    <source>
        <dbReference type="ARBA" id="ARBA00022723"/>
    </source>
</evidence>
<feature type="region of interest" description="Disordered" evidence="9">
    <location>
        <begin position="213"/>
        <end position="256"/>
    </location>
</feature>
<dbReference type="PANTHER" id="PTHR24404">
    <property type="entry name" value="ZINC FINGER PROTEIN"/>
    <property type="match status" value="1"/>
</dbReference>
<dbReference type="GO" id="GO:0003700">
    <property type="term" value="F:DNA-binding transcription factor activity"/>
    <property type="evidence" value="ECO:0007669"/>
    <property type="project" value="TreeGrafter"/>
</dbReference>
<dbReference type="PANTHER" id="PTHR24404:SF114">
    <property type="entry name" value="KLUMPFUSS, ISOFORM B-RELATED"/>
    <property type="match status" value="1"/>
</dbReference>
<dbReference type="InterPro" id="IPR050589">
    <property type="entry name" value="Ikaros_C2H2-ZF"/>
</dbReference>
<evidence type="ECO:0000256" key="6">
    <source>
        <dbReference type="ARBA" id="ARBA00023125"/>
    </source>
</evidence>
<dbReference type="AlphaFoldDB" id="A0AAV4B8W6"/>
<dbReference type="InterPro" id="IPR013087">
    <property type="entry name" value="Znf_C2H2_type"/>
</dbReference>
<dbReference type="PROSITE" id="PS50157">
    <property type="entry name" value="ZINC_FINGER_C2H2_2"/>
    <property type="match status" value="4"/>
</dbReference>
<dbReference type="GO" id="GO:0000978">
    <property type="term" value="F:RNA polymerase II cis-regulatory region sequence-specific DNA binding"/>
    <property type="evidence" value="ECO:0007669"/>
    <property type="project" value="TreeGrafter"/>
</dbReference>
<dbReference type="GO" id="GO:0006357">
    <property type="term" value="P:regulation of transcription by RNA polymerase II"/>
    <property type="evidence" value="ECO:0007669"/>
    <property type="project" value="TreeGrafter"/>
</dbReference>
<dbReference type="SUPFAM" id="SSF57667">
    <property type="entry name" value="beta-beta-alpha zinc fingers"/>
    <property type="match status" value="3"/>
</dbReference>
<keyword evidence="4 8" id="KW-0863">Zinc-finger</keyword>
<dbReference type="Pfam" id="PF00096">
    <property type="entry name" value="zf-C2H2"/>
    <property type="match status" value="1"/>
</dbReference>
<comment type="subcellular location">
    <subcellularLocation>
        <location evidence="1">Nucleus</location>
    </subcellularLocation>
</comment>
<protein>
    <submittedName>
        <fullName evidence="11">Zinc finger protein 397os</fullName>
    </submittedName>
</protein>
<dbReference type="EMBL" id="BLXT01004727">
    <property type="protein sequence ID" value="GFO16881.1"/>
    <property type="molecule type" value="Genomic_DNA"/>
</dbReference>
<evidence type="ECO:0000256" key="5">
    <source>
        <dbReference type="ARBA" id="ARBA00022833"/>
    </source>
</evidence>
<evidence type="ECO:0000256" key="7">
    <source>
        <dbReference type="ARBA" id="ARBA00023242"/>
    </source>
</evidence>
<evidence type="ECO:0000256" key="4">
    <source>
        <dbReference type="ARBA" id="ARBA00022771"/>
    </source>
</evidence>
<keyword evidence="7" id="KW-0539">Nucleus</keyword>
<feature type="domain" description="C2H2-type" evidence="10">
    <location>
        <begin position="442"/>
        <end position="470"/>
    </location>
</feature>
<feature type="domain" description="C2H2-type" evidence="10">
    <location>
        <begin position="481"/>
        <end position="508"/>
    </location>
</feature>
<feature type="region of interest" description="Disordered" evidence="9">
    <location>
        <begin position="31"/>
        <end position="66"/>
    </location>
</feature>
<keyword evidence="2" id="KW-0479">Metal-binding</keyword>
<evidence type="ECO:0000256" key="1">
    <source>
        <dbReference type="ARBA" id="ARBA00004123"/>
    </source>
</evidence>
<feature type="domain" description="C2H2-type" evidence="10">
    <location>
        <begin position="384"/>
        <end position="412"/>
    </location>
</feature>
<keyword evidence="5" id="KW-0862">Zinc</keyword>
<evidence type="ECO:0000259" key="10">
    <source>
        <dbReference type="PROSITE" id="PS50157"/>
    </source>
</evidence>
<dbReference type="SMART" id="SM00355">
    <property type="entry name" value="ZnF_C2H2"/>
    <property type="match status" value="5"/>
</dbReference>
<dbReference type="GO" id="GO:0005634">
    <property type="term" value="C:nucleus"/>
    <property type="evidence" value="ECO:0007669"/>
    <property type="project" value="UniProtKB-SubCell"/>
</dbReference>
<proteinExistence type="predicted"/>
<organism evidence="11 12">
    <name type="scientific">Plakobranchus ocellatus</name>
    <dbReference type="NCBI Taxonomy" id="259542"/>
    <lineage>
        <taxon>Eukaryota</taxon>
        <taxon>Metazoa</taxon>
        <taxon>Spiralia</taxon>
        <taxon>Lophotrochozoa</taxon>
        <taxon>Mollusca</taxon>
        <taxon>Gastropoda</taxon>
        <taxon>Heterobranchia</taxon>
        <taxon>Euthyneura</taxon>
        <taxon>Panpulmonata</taxon>
        <taxon>Sacoglossa</taxon>
        <taxon>Placobranchoidea</taxon>
        <taxon>Plakobranchidae</taxon>
        <taxon>Plakobranchus</taxon>
    </lineage>
</organism>
<evidence type="ECO:0000256" key="8">
    <source>
        <dbReference type="PROSITE-ProRule" id="PRU00042"/>
    </source>
</evidence>
<feature type="domain" description="C2H2-type" evidence="10">
    <location>
        <begin position="414"/>
        <end position="442"/>
    </location>
</feature>
<keyword evidence="12" id="KW-1185">Reference proteome</keyword>
<gene>
    <name evidence="11" type="ORF">PoB_004338600</name>
</gene>